<evidence type="ECO:0000313" key="2">
    <source>
        <dbReference type="Proteomes" id="UP000289691"/>
    </source>
</evidence>
<proteinExistence type="predicted"/>
<dbReference type="Proteomes" id="UP000289691">
    <property type="component" value="Unassembled WGS sequence"/>
</dbReference>
<dbReference type="EMBL" id="RDFA01000001">
    <property type="protein sequence ID" value="RXK51771.1"/>
    <property type="molecule type" value="Genomic_DNA"/>
</dbReference>
<name>A0A498L381_9EURY</name>
<gene>
    <name evidence="1" type="ORF">EAF64_03820</name>
</gene>
<evidence type="ECO:0000313" key="1">
    <source>
        <dbReference type="EMBL" id="RXK51771.1"/>
    </source>
</evidence>
<keyword evidence="2" id="KW-1185">Reference proteome</keyword>
<dbReference type="OrthoDB" id="350579at2157"/>
<dbReference type="AlphaFoldDB" id="A0A498L381"/>
<sequence>MIRREFLAGLGASVGVIYAGCLSPSSTQTEEFTPDVEPTKRLGQAPGISFDAKPQEEYEYLEESDSVRIQYESGESSTFAFAWWGTARAAEHGADRLKRLLEDKSLTGTGISTGWGETELAAIDVPTDEDPPTQEEFKRGPPLCPKVRHLHHYARDGSLISKPDVSFSRIVEATPRSMEITMLFPEKAYTAVLPVVCSRTWQRNE</sequence>
<dbReference type="RefSeq" id="WP_129067629.1">
    <property type="nucleotide sequence ID" value="NZ_RDFA01000001.1"/>
</dbReference>
<comment type="caution">
    <text evidence="1">The sequence shown here is derived from an EMBL/GenBank/DDBJ whole genome shotgun (WGS) entry which is preliminary data.</text>
</comment>
<protein>
    <submittedName>
        <fullName evidence="1">Uncharacterized protein</fullName>
    </submittedName>
</protein>
<organism evidence="1 2">
    <name type="scientific">Halorientalis pallida</name>
    <dbReference type="NCBI Taxonomy" id="2479928"/>
    <lineage>
        <taxon>Archaea</taxon>
        <taxon>Methanobacteriati</taxon>
        <taxon>Methanobacteriota</taxon>
        <taxon>Stenosarchaea group</taxon>
        <taxon>Halobacteria</taxon>
        <taxon>Halobacteriales</taxon>
        <taxon>Haloarculaceae</taxon>
        <taxon>Halorientalis</taxon>
    </lineage>
</organism>
<accession>A0A498L381</accession>
<reference evidence="1 2" key="1">
    <citation type="submission" date="2019-01" db="EMBL/GenBank/DDBJ databases">
        <title>Halorientalis sp. F13-25 a new haloarchaeum isolated from hypersaline water.</title>
        <authorList>
            <person name="Ana D.-V."/>
            <person name="Cristina S.-P."/>
            <person name="Antonio V."/>
        </authorList>
    </citation>
    <scope>NUCLEOTIDE SEQUENCE [LARGE SCALE GENOMIC DNA]</scope>
    <source>
        <strain evidence="1 2">F13-25</strain>
    </source>
</reference>